<evidence type="ECO:0000313" key="1">
    <source>
        <dbReference type="EMBL" id="EDM75689.1"/>
    </source>
</evidence>
<gene>
    <name evidence="1" type="ORF">PPSIR1_15835</name>
</gene>
<dbReference type="Proteomes" id="UP000005801">
    <property type="component" value="Unassembled WGS sequence"/>
</dbReference>
<dbReference type="RefSeq" id="WP_006975183.1">
    <property type="nucleotide sequence ID" value="NZ_ABCS01000084.1"/>
</dbReference>
<dbReference type="AlphaFoldDB" id="A6GEP3"/>
<organism evidence="1 2">
    <name type="scientific">Plesiocystis pacifica SIR-1</name>
    <dbReference type="NCBI Taxonomy" id="391625"/>
    <lineage>
        <taxon>Bacteria</taxon>
        <taxon>Pseudomonadati</taxon>
        <taxon>Myxococcota</taxon>
        <taxon>Polyangia</taxon>
        <taxon>Nannocystales</taxon>
        <taxon>Nannocystaceae</taxon>
        <taxon>Plesiocystis</taxon>
    </lineage>
</organism>
<name>A6GEP3_9BACT</name>
<proteinExistence type="predicted"/>
<sequence>RERQAQAQAWEAYDAELDDPNISAPLREEILGNFDASAPVMAGMRSYETDCRGARCMVTVEWDSLVAAQQGIDAIIAHSYPDCSRTIFLTPEANADAEDPYEQLIAMNCTG</sequence>
<reference evidence="1 2" key="1">
    <citation type="submission" date="2007-06" db="EMBL/GenBank/DDBJ databases">
        <authorList>
            <person name="Shimkets L."/>
            <person name="Ferriera S."/>
            <person name="Johnson J."/>
            <person name="Kravitz S."/>
            <person name="Beeson K."/>
            <person name="Sutton G."/>
            <person name="Rogers Y.-H."/>
            <person name="Friedman R."/>
            <person name="Frazier M."/>
            <person name="Venter J.C."/>
        </authorList>
    </citation>
    <scope>NUCLEOTIDE SEQUENCE [LARGE SCALE GENOMIC DNA]</scope>
    <source>
        <strain evidence="1 2">SIR-1</strain>
    </source>
</reference>
<dbReference type="EMBL" id="ABCS01000084">
    <property type="protein sequence ID" value="EDM75689.1"/>
    <property type="molecule type" value="Genomic_DNA"/>
</dbReference>
<feature type="non-terminal residue" evidence="1">
    <location>
        <position position="1"/>
    </location>
</feature>
<protein>
    <submittedName>
        <fullName evidence="1">Uncharacterized protein</fullName>
    </submittedName>
</protein>
<keyword evidence="2" id="KW-1185">Reference proteome</keyword>
<comment type="caution">
    <text evidence="1">The sequence shown here is derived from an EMBL/GenBank/DDBJ whole genome shotgun (WGS) entry which is preliminary data.</text>
</comment>
<accession>A6GEP3</accession>
<evidence type="ECO:0000313" key="2">
    <source>
        <dbReference type="Proteomes" id="UP000005801"/>
    </source>
</evidence>